<keyword evidence="3" id="KW-1185">Reference proteome</keyword>
<feature type="compositionally biased region" description="Basic residues" evidence="1">
    <location>
        <begin position="1"/>
        <end position="10"/>
    </location>
</feature>
<dbReference type="PANTHER" id="PTHR33710:SF23">
    <property type="entry name" value="NON-LTR RETROELEMENT REVERSE TRANSCRIPTASE"/>
    <property type="match status" value="1"/>
</dbReference>
<name>A0ABQ7WES8_SOLTU</name>
<feature type="region of interest" description="Disordered" evidence="1">
    <location>
        <begin position="1"/>
        <end position="23"/>
    </location>
</feature>
<dbReference type="InterPro" id="IPR036691">
    <property type="entry name" value="Endo/exonu/phosph_ase_sf"/>
</dbReference>
<dbReference type="Gene3D" id="3.60.10.10">
    <property type="entry name" value="Endonuclease/exonuclease/phosphatase"/>
    <property type="match status" value="1"/>
</dbReference>
<sequence>MVRRTNKYRRDKYGHIEGKNDVQDANPFAALEGEEERATENEAIKEKEEITKEWAIQKDNEEDNQDQPVVSRGKEDLILNIDKVAMEGDLSPKQKGERLQLWESLETIASSTSLPWLVGGDFNMISNVKEKLGGCPVVEREVEDFNHCINVCNLEDQKFKGSKYTWWNGRTDEDCIFKRQDRLLCNDGMQNIFLVLEMEHLEIITLEEVIKVQEAQFERVPSVTNRENLRKSQVALKKKLHREEEFWKQKAGMQWFKEGERNTKFFHTIVKGRRSRLRVNQIQNNEGEWLEDQEDIEEATIEFYRRQFTK</sequence>
<dbReference type="PANTHER" id="PTHR33710">
    <property type="entry name" value="BNAC02G09200D PROTEIN"/>
    <property type="match status" value="1"/>
</dbReference>
<evidence type="ECO:0000313" key="3">
    <source>
        <dbReference type="Proteomes" id="UP000826656"/>
    </source>
</evidence>
<dbReference type="SUPFAM" id="SSF56219">
    <property type="entry name" value="DNase I-like"/>
    <property type="match status" value="1"/>
</dbReference>
<evidence type="ECO:0000313" key="2">
    <source>
        <dbReference type="EMBL" id="KAH0779090.1"/>
    </source>
</evidence>
<comment type="caution">
    <text evidence="2">The sequence shown here is derived from an EMBL/GenBank/DDBJ whole genome shotgun (WGS) entry which is preliminary data.</text>
</comment>
<dbReference type="EMBL" id="JAIVGD010000002">
    <property type="protein sequence ID" value="KAH0779090.1"/>
    <property type="molecule type" value="Genomic_DNA"/>
</dbReference>
<organism evidence="2 3">
    <name type="scientific">Solanum tuberosum</name>
    <name type="common">Potato</name>
    <dbReference type="NCBI Taxonomy" id="4113"/>
    <lineage>
        <taxon>Eukaryota</taxon>
        <taxon>Viridiplantae</taxon>
        <taxon>Streptophyta</taxon>
        <taxon>Embryophyta</taxon>
        <taxon>Tracheophyta</taxon>
        <taxon>Spermatophyta</taxon>
        <taxon>Magnoliopsida</taxon>
        <taxon>eudicotyledons</taxon>
        <taxon>Gunneridae</taxon>
        <taxon>Pentapetalae</taxon>
        <taxon>asterids</taxon>
        <taxon>lamiids</taxon>
        <taxon>Solanales</taxon>
        <taxon>Solanaceae</taxon>
        <taxon>Solanoideae</taxon>
        <taxon>Solaneae</taxon>
        <taxon>Solanum</taxon>
    </lineage>
</organism>
<feature type="compositionally biased region" description="Basic and acidic residues" evidence="1">
    <location>
        <begin position="11"/>
        <end position="22"/>
    </location>
</feature>
<proteinExistence type="predicted"/>
<evidence type="ECO:0000256" key="1">
    <source>
        <dbReference type="SAM" id="MobiDB-lite"/>
    </source>
</evidence>
<reference evidence="2 3" key="1">
    <citation type="journal article" date="2021" name="bioRxiv">
        <title>Chromosome-scale and haplotype-resolved genome assembly of a tetraploid potato cultivar.</title>
        <authorList>
            <person name="Sun H."/>
            <person name="Jiao W.-B."/>
            <person name="Krause K."/>
            <person name="Campoy J.A."/>
            <person name="Goel M."/>
            <person name="Folz-Donahue K."/>
            <person name="Kukat C."/>
            <person name="Huettel B."/>
            <person name="Schneeberger K."/>
        </authorList>
    </citation>
    <scope>NUCLEOTIDE SEQUENCE [LARGE SCALE GENOMIC DNA]</scope>
    <source>
        <strain evidence="2">SolTubOtavaFocal</strain>
        <tissue evidence="2">Leaves</tissue>
    </source>
</reference>
<dbReference type="Proteomes" id="UP000826656">
    <property type="component" value="Unassembled WGS sequence"/>
</dbReference>
<protein>
    <submittedName>
        <fullName evidence="2">Uncharacterized protein</fullName>
    </submittedName>
</protein>
<gene>
    <name evidence="2" type="ORF">KY290_005517</name>
</gene>
<accession>A0ABQ7WES8</accession>